<dbReference type="InterPro" id="IPR010052">
    <property type="entry name" value="T2SS_protein-GspI"/>
</dbReference>
<comment type="subcellular location">
    <subcellularLocation>
        <location evidence="1">Cell inner membrane</location>
        <topology evidence="1">Single-pass membrane protein</topology>
    </subcellularLocation>
</comment>
<evidence type="ECO:0000256" key="9">
    <source>
        <dbReference type="SAM" id="Phobius"/>
    </source>
</evidence>
<dbReference type="SUPFAM" id="SSF54523">
    <property type="entry name" value="Pili subunits"/>
    <property type="match status" value="1"/>
</dbReference>
<dbReference type="Pfam" id="PF02501">
    <property type="entry name" value="T2SSI"/>
    <property type="match status" value="1"/>
</dbReference>
<protein>
    <recommendedName>
        <fullName evidence="10">Type II secretion system protein GspI C-terminal domain-containing protein</fullName>
    </recommendedName>
</protein>
<feature type="domain" description="Type II secretion system protein GspI C-terminal" evidence="10">
    <location>
        <begin position="61"/>
        <end position="132"/>
    </location>
</feature>
<accession>A0A3B1CUK8</accession>
<dbReference type="GO" id="GO:0015627">
    <property type="term" value="C:type II protein secretion system complex"/>
    <property type="evidence" value="ECO:0007669"/>
    <property type="project" value="InterPro"/>
</dbReference>
<comment type="similarity">
    <text evidence="2">Belongs to the GSP I family.</text>
</comment>
<evidence type="ECO:0000256" key="8">
    <source>
        <dbReference type="ARBA" id="ARBA00023136"/>
    </source>
</evidence>
<dbReference type="PANTHER" id="PTHR38779">
    <property type="entry name" value="TYPE II SECRETION SYSTEM PROTEIN I-RELATED"/>
    <property type="match status" value="1"/>
</dbReference>
<keyword evidence="6 9" id="KW-0812">Transmembrane</keyword>
<dbReference type="InterPro" id="IPR012902">
    <property type="entry name" value="N_methyl_site"/>
</dbReference>
<dbReference type="InterPro" id="IPR003413">
    <property type="entry name" value="T2SS_GspI_C"/>
</dbReference>
<evidence type="ECO:0000256" key="7">
    <source>
        <dbReference type="ARBA" id="ARBA00022989"/>
    </source>
</evidence>
<evidence type="ECO:0000259" key="10">
    <source>
        <dbReference type="Pfam" id="PF02501"/>
    </source>
</evidence>
<dbReference type="InterPro" id="IPR045584">
    <property type="entry name" value="Pilin-like"/>
</dbReference>
<keyword evidence="5" id="KW-0997">Cell inner membrane</keyword>
<evidence type="ECO:0000256" key="4">
    <source>
        <dbReference type="ARBA" id="ARBA00022481"/>
    </source>
</evidence>
<dbReference type="NCBIfam" id="TIGR02532">
    <property type="entry name" value="IV_pilin_GFxxxE"/>
    <property type="match status" value="1"/>
</dbReference>
<evidence type="ECO:0000256" key="3">
    <source>
        <dbReference type="ARBA" id="ARBA00022475"/>
    </source>
</evidence>
<dbReference type="EMBL" id="UOGF01000008">
    <property type="protein sequence ID" value="VAX26330.1"/>
    <property type="molecule type" value="Genomic_DNA"/>
</dbReference>
<dbReference type="GO" id="GO:0005886">
    <property type="term" value="C:plasma membrane"/>
    <property type="evidence" value="ECO:0007669"/>
    <property type="project" value="UniProtKB-SubCell"/>
</dbReference>
<dbReference type="PANTHER" id="PTHR38779:SF2">
    <property type="entry name" value="TYPE II SECRETION SYSTEM PROTEIN I-RELATED"/>
    <property type="match status" value="1"/>
</dbReference>
<evidence type="ECO:0000256" key="6">
    <source>
        <dbReference type="ARBA" id="ARBA00022692"/>
    </source>
</evidence>
<proteinExistence type="inferred from homology"/>
<feature type="transmembrane region" description="Helical" evidence="9">
    <location>
        <begin position="22"/>
        <end position="44"/>
    </location>
</feature>
<keyword evidence="3" id="KW-1003">Cell membrane</keyword>
<gene>
    <name evidence="11" type="ORF">MNBD_NITROSPIRAE01-1103</name>
</gene>
<dbReference type="GO" id="GO:0015628">
    <property type="term" value="P:protein secretion by the type II secretion system"/>
    <property type="evidence" value="ECO:0007669"/>
    <property type="project" value="InterPro"/>
</dbReference>
<evidence type="ECO:0000256" key="1">
    <source>
        <dbReference type="ARBA" id="ARBA00004377"/>
    </source>
</evidence>
<sequence length="148" mass="16606">MNLGLKRDHFCHLDTANGKNGFTLIEVMIALSILSIALVVLLGLRNQGITLAARSRHIIEATLLARQKVTEVSAEGFPELGEKKGDFGTDFPQYTWRQDVVQTPFNVVREIMLEVFWQENNREVSLAVTTYLFDRGTKARSLAPISES</sequence>
<dbReference type="Pfam" id="PF07963">
    <property type="entry name" value="N_methyl"/>
    <property type="match status" value="1"/>
</dbReference>
<keyword evidence="7 9" id="KW-1133">Transmembrane helix</keyword>
<reference evidence="11" key="1">
    <citation type="submission" date="2018-06" db="EMBL/GenBank/DDBJ databases">
        <authorList>
            <person name="Zhirakovskaya E."/>
        </authorList>
    </citation>
    <scope>NUCLEOTIDE SEQUENCE</scope>
</reference>
<name>A0A3B1CUK8_9ZZZZ</name>
<evidence type="ECO:0000256" key="5">
    <source>
        <dbReference type="ARBA" id="ARBA00022519"/>
    </source>
</evidence>
<dbReference type="AlphaFoldDB" id="A0A3B1CUK8"/>
<organism evidence="11">
    <name type="scientific">hydrothermal vent metagenome</name>
    <dbReference type="NCBI Taxonomy" id="652676"/>
    <lineage>
        <taxon>unclassified sequences</taxon>
        <taxon>metagenomes</taxon>
        <taxon>ecological metagenomes</taxon>
    </lineage>
</organism>
<keyword evidence="8 9" id="KW-0472">Membrane</keyword>
<keyword evidence="4" id="KW-0488">Methylation</keyword>
<evidence type="ECO:0000313" key="11">
    <source>
        <dbReference type="EMBL" id="VAX26330.1"/>
    </source>
</evidence>
<evidence type="ECO:0000256" key="2">
    <source>
        <dbReference type="ARBA" id="ARBA00008358"/>
    </source>
</evidence>